<evidence type="ECO:0008006" key="10">
    <source>
        <dbReference type="Google" id="ProtNLM"/>
    </source>
</evidence>
<dbReference type="PANTHER" id="PTHR19271:SF16">
    <property type="entry name" value="CYTOCHROME B"/>
    <property type="match status" value="1"/>
</dbReference>
<evidence type="ECO:0000313" key="9">
    <source>
        <dbReference type="Proteomes" id="UP000037784"/>
    </source>
</evidence>
<keyword evidence="9" id="KW-1185">Reference proteome</keyword>
<keyword evidence="2" id="KW-0560">Oxidoreductase</keyword>
<keyword evidence="5" id="KW-0812">Transmembrane</keyword>
<dbReference type="GO" id="GO:0016020">
    <property type="term" value="C:membrane"/>
    <property type="evidence" value="ECO:0007669"/>
    <property type="project" value="InterPro"/>
</dbReference>
<feature type="domain" description="4Fe-4S ferredoxin-type" evidence="7">
    <location>
        <begin position="278"/>
        <end position="307"/>
    </location>
</feature>
<dbReference type="InterPro" id="IPR005797">
    <property type="entry name" value="Cyt_b/b6_N"/>
</dbReference>
<feature type="transmembrane region" description="Helical" evidence="5">
    <location>
        <begin position="200"/>
        <end position="218"/>
    </location>
</feature>
<dbReference type="Gene3D" id="3.30.70.20">
    <property type="match status" value="1"/>
</dbReference>
<keyword evidence="5" id="KW-0472">Membrane</keyword>
<feature type="transmembrane region" description="Helical" evidence="5">
    <location>
        <begin position="162"/>
        <end position="188"/>
    </location>
</feature>
<dbReference type="Gene3D" id="1.20.810.10">
    <property type="entry name" value="Cytochrome Bc1 Complex, Chain C"/>
    <property type="match status" value="1"/>
</dbReference>
<organism evidence="8 9">
    <name type="scientific">Ardenticatena maritima</name>
    <dbReference type="NCBI Taxonomy" id="872965"/>
    <lineage>
        <taxon>Bacteria</taxon>
        <taxon>Bacillati</taxon>
        <taxon>Chloroflexota</taxon>
        <taxon>Ardenticatenia</taxon>
        <taxon>Ardenticatenales</taxon>
        <taxon>Ardenticatenaceae</taxon>
        <taxon>Ardenticatena</taxon>
    </lineage>
</organism>
<keyword evidence="4" id="KW-0411">Iron-sulfur</keyword>
<evidence type="ECO:0000256" key="2">
    <source>
        <dbReference type="ARBA" id="ARBA00023002"/>
    </source>
</evidence>
<dbReference type="EMBL" id="BBZA01000033">
    <property type="protein sequence ID" value="GAP62156.1"/>
    <property type="molecule type" value="Genomic_DNA"/>
</dbReference>
<feature type="transmembrane region" description="Helical" evidence="5">
    <location>
        <begin position="77"/>
        <end position="95"/>
    </location>
</feature>
<dbReference type="InterPro" id="IPR017900">
    <property type="entry name" value="4Fe4S_Fe_S_CS"/>
</dbReference>
<evidence type="ECO:0000256" key="3">
    <source>
        <dbReference type="ARBA" id="ARBA00023004"/>
    </source>
</evidence>
<reference evidence="8 9" key="1">
    <citation type="journal article" date="2015" name="Genome Announc.">
        <title>Draft Genome Sequence of a Heterotrophic Facultative Anaerobic Thermophilic Bacterium, Ardenticatena maritima Strain 110ST.</title>
        <authorList>
            <person name="Kawaichi S."/>
            <person name="Yoshida T."/>
            <person name="Sako Y."/>
            <person name="Nakamura R."/>
        </authorList>
    </citation>
    <scope>NUCLEOTIDE SEQUENCE [LARGE SCALE GENOMIC DNA]</scope>
    <source>
        <strain evidence="8 9">110S</strain>
    </source>
</reference>
<dbReference type="PANTHER" id="PTHR19271">
    <property type="entry name" value="CYTOCHROME B"/>
    <property type="match status" value="1"/>
</dbReference>
<evidence type="ECO:0000256" key="1">
    <source>
        <dbReference type="ARBA" id="ARBA00022723"/>
    </source>
</evidence>
<gene>
    <name evidence="8" type="ORF">ARMA_0579</name>
</gene>
<dbReference type="InParanoid" id="A0A0M8K7Y4"/>
<accession>A0A0M8K7Y4</accession>
<dbReference type="GO" id="GO:0046872">
    <property type="term" value="F:metal ion binding"/>
    <property type="evidence" value="ECO:0007669"/>
    <property type="project" value="UniProtKB-KW"/>
</dbReference>
<proteinExistence type="predicted"/>
<protein>
    <recommendedName>
        <fullName evidence="10">Hydrogenase iron-sulfur subunit</fullName>
    </recommendedName>
</protein>
<dbReference type="Pfam" id="PF00033">
    <property type="entry name" value="Cytochrome_B"/>
    <property type="match status" value="1"/>
</dbReference>
<feature type="transmembrane region" description="Helical" evidence="5">
    <location>
        <begin position="23"/>
        <end position="48"/>
    </location>
</feature>
<feature type="transmembrane region" description="Helical" evidence="5">
    <location>
        <begin position="253"/>
        <end position="272"/>
    </location>
</feature>
<dbReference type="InterPro" id="IPR016174">
    <property type="entry name" value="Di-haem_cyt_TM"/>
</dbReference>
<keyword evidence="3" id="KW-0408">Iron</keyword>
<evidence type="ECO:0000256" key="5">
    <source>
        <dbReference type="SAM" id="Phobius"/>
    </source>
</evidence>
<evidence type="ECO:0000259" key="7">
    <source>
        <dbReference type="PROSITE" id="PS51379"/>
    </source>
</evidence>
<dbReference type="GO" id="GO:0009055">
    <property type="term" value="F:electron transfer activity"/>
    <property type="evidence" value="ECO:0007669"/>
    <property type="project" value="InterPro"/>
</dbReference>
<feature type="domain" description="Cytochrome b/b6 N-terminal region profile" evidence="6">
    <location>
        <begin position="1"/>
        <end position="199"/>
    </location>
</feature>
<comment type="caution">
    <text evidence="8">The sequence shown here is derived from an EMBL/GenBank/DDBJ whole genome shotgun (WGS) entry which is preliminary data.</text>
</comment>
<feature type="domain" description="4Fe-4S ferredoxin-type" evidence="7">
    <location>
        <begin position="316"/>
        <end position="345"/>
    </location>
</feature>
<dbReference type="Pfam" id="PF12838">
    <property type="entry name" value="Fer4_7"/>
    <property type="match status" value="1"/>
</dbReference>
<keyword evidence="5" id="KW-1133">Transmembrane helix</keyword>
<dbReference type="PROSITE" id="PS00198">
    <property type="entry name" value="4FE4S_FER_1"/>
    <property type="match status" value="1"/>
</dbReference>
<dbReference type="PROSITE" id="PS51379">
    <property type="entry name" value="4FE4S_FER_2"/>
    <property type="match status" value="2"/>
</dbReference>
<dbReference type="AlphaFoldDB" id="A0A0M8K7Y4"/>
<dbReference type="InterPro" id="IPR003813">
    <property type="entry name" value="MvhD/FlpD"/>
</dbReference>
<name>A0A0M8K7Y4_9CHLR</name>
<dbReference type="InterPro" id="IPR017896">
    <property type="entry name" value="4Fe4S_Fe-S-bd"/>
</dbReference>
<feature type="transmembrane region" description="Helical" evidence="5">
    <location>
        <begin position="104"/>
        <end position="128"/>
    </location>
</feature>
<dbReference type="GO" id="GO:0022904">
    <property type="term" value="P:respiratory electron transport chain"/>
    <property type="evidence" value="ECO:0007669"/>
    <property type="project" value="InterPro"/>
</dbReference>
<evidence type="ECO:0000259" key="6">
    <source>
        <dbReference type="PROSITE" id="PS51002"/>
    </source>
</evidence>
<evidence type="ECO:0000313" key="8">
    <source>
        <dbReference type="EMBL" id="GAP62156.1"/>
    </source>
</evidence>
<keyword evidence="1" id="KW-0479">Metal-binding</keyword>
<dbReference type="STRING" id="872965.SE16_08695"/>
<sequence>MEKVWARAEGLTSRLTGTAFNPLYHLGTLAVMLLIILALTGGYLTLFYRPGAERAYETVAALNASWFGHLMRSLHRYAANALVIVTLAHAFKMLIGDRFWGARWLAWVSGWISLVLIFIIGVMGYWLVWDETAQWLTEFSINLLGGRVALAFYQPGAVEQNFAFFVIILFLHVFMGILLLGWLLIHVIRLSRPALLEPRWLGIALTLSLTILALVRPVPLGNPADFSRLVSNVPIDWLYLGFLPAAQRTSPSMVIGLSLVSLLFLIALPWLWRGRITGPAVITEHLCTGCALCALKCPYEAIDMEPRSGDASGFKALAVVTESLCTGCGLCVGTCATVGVDLQPLPTRTVLQALQEAIQAHESPIVVVTCQRQAVLGTVPHEWRPPLTAPPDTLLPPPVQVRPFTHNNTTVSVITCVLPCTGMFNPDWARTLFDLGMQALLILSCPADDCNYREGPFWLGENLRLRKRLLENPIYWTTTAPGRPHTLTEMLERIIEEQAALPAPEKRLPRVVLDRATRNKLWLPPFRSFVPALVMLLVLLAFTFVFEHPTTAVAPETATLRLVLEHTPPLKANNTTTAPLQATLPAGVSAEQILGGERHPVRLRLDIDGQTILDKTYAPSGIHKDGEVIVVEQLSLTPGAHTVHIWLMDDEQTWRYEAEKRIDIQPLQVVTLTFDEEAAAFVFTLPHQ</sequence>
<reference evidence="9" key="2">
    <citation type="submission" date="2015-08" db="EMBL/GenBank/DDBJ databases">
        <title>Draft Genome Sequence of a Heterotrophic Facultative Anaerobic Bacterium Ardenticatena maritima Strain 110S.</title>
        <authorList>
            <person name="Kawaichi S."/>
            <person name="Yoshida T."/>
            <person name="Sako Y."/>
            <person name="Nakamura R."/>
        </authorList>
    </citation>
    <scope>NUCLEOTIDE SEQUENCE [LARGE SCALE GENOMIC DNA]</scope>
    <source>
        <strain evidence="9">110S</strain>
    </source>
</reference>
<dbReference type="GO" id="GO:0051536">
    <property type="term" value="F:iron-sulfur cluster binding"/>
    <property type="evidence" value="ECO:0007669"/>
    <property type="project" value="UniProtKB-KW"/>
</dbReference>
<dbReference type="Proteomes" id="UP000037784">
    <property type="component" value="Unassembled WGS sequence"/>
</dbReference>
<dbReference type="InterPro" id="IPR027387">
    <property type="entry name" value="Cytb/b6-like_sf"/>
</dbReference>
<evidence type="ECO:0000256" key="4">
    <source>
        <dbReference type="ARBA" id="ARBA00023014"/>
    </source>
</evidence>
<dbReference type="Pfam" id="PF02662">
    <property type="entry name" value="FlpD"/>
    <property type="match status" value="1"/>
</dbReference>
<dbReference type="SUPFAM" id="SSF81342">
    <property type="entry name" value="Transmembrane di-heme cytochromes"/>
    <property type="match status" value="1"/>
</dbReference>
<dbReference type="GO" id="GO:0016491">
    <property type="term" value="F:oxidoreductase activity"/>
    <property type="evidence" value="ECO:0007669"/>
    <property type="project" value="UniProtKB-KW"/>
</dbReference>
<dbReference type="SUPFAM" id="SSF54862">
    <property type="entry name" value="4Fe-4S ferredoxins"/>
    <property type="match status" value="1"/>
</dbReference>
<feature type="transmembrane region" description="Helical" evidence="5">
    <location>
        <begin position="528"/>
        <end position="546"/>
    </location>
</feature>
<dbReference type="PROSITE" id="PS51002">
    <property type="entry name" value="CYTB_NTER"/>
    <property type="match status" value="1"/>
</dbReference>